<evidence type="ECO:0000313" key="3">
    <source>
        <dbReference type="Proteomes" id="UP001420932"/>
    </source>
</evidence>
<feature type="compositionally biased region" description="Basic residues" evidence="1">
    <location>
        <begin position="227"/>
        <end position="238"/>
    </location>
</feature>
<feature type="compositionally biased region" description="Basic and acidic residues" evidence="1">
    <location>
        <begin position="123"/>
        <end position="133"/>
    </location>
</feature>
<organism evidence="2 3">
    <name type="scientific">Stephania yunnanensis</name>
    <dbReference type="NCBI Taxonomy" id="152371"/>
    <lineage>
        <taxon>Eukaryota</taxon>
        <taxon>Viridiplantae</taxon>
        <taxon>Streptophyta</taxon>
        <taxon>Embryophyta</taxon>
        <taxon>Tracheophyta</taxon>
        <taxon>Spermatophyta</taxon>
        <taxon>Magnoliopsida</taxon>
        <taxon>Ranunculales</taxon>
        <taxon>Menispermaceae</taxon>
        <taxon>Menispermoideae</taxon>
        <taxon>Cissampelideae</taxon>
        <taxon>Stephania</taxon>
    </lineage>
</organism>
<dbReference type="Proteomes" id="UP001420932">
    <property type="component" value="Unassembled WGS sequence"/>
</dbReference>
<feature type="region of interest" description="Disordered" evidence="1">
    <location>
        <begin position="123"/>
        <end position="238"/>
    </location>
</feature>
<dbReference type="EMBL" id="JBBNAF010000010">
    <property type="protein sequence ID" value="KAK9107877.1"/>
    <property type="molecule type" value="Genomic_DNA"/>
</dbReference>
<comment type="caution">
    <text evidence="2">The sequence shown here is derived from an EMBL/GenBank/DDBJ whole genome shotgun (WGS) entry which is preliminary data.</text>
</comment>
<dbReference type="AlphaFoldDB" id="A0AAP0I2J8"/>
<keyword evidence="3" id="KW-1185">Reference proteome</keyword>
<feature type="compositionally biased region" description="Gly residues" evidence="1">
    <location>
        <begin position="186"/>
        <end position="202"/>
    </location>
</feature>
<gene>
    <name evidence="2" type="ORF">Syun_023888</name>
</gene>
<proteinExistence type="predicted"/>
<sequence>MIFFSPTHLGLQISLSHGLSSLSLSLTSLISLTHGLSLPRLTAASLSPVTRPDSRGGGRQPEVRSSFVWRDQAVVGGPVVARKVAGGLTLSLPGALGHSPSPHGLLSLGSRFLFIVAVKDRDGPARTASETDKRARRVTFEGSSRDSGGNDGGGRYDGTDEAATVEAGMAAGDGEGSVGGARTVEDGGGGDGGGEDGLGTVEGGTARTVEPGEKAVNETGTVEAGRWRRGRWTQGRSR</sequence>
<accession>A0AAP0I2J8</accession>
<evidence type="ECO:0000313" key="2">
    <source>
        <dbReference type="EMBL" id="KAK9107877.1"/>
    </source>
</evidence>
<reference evidence="2 3" key="1">
    <citation type="submission" date="2024-01" db="EMBL/GenBank/DDBJ databases">
        <title>Genome assemblies of Stephania.</title>
        <authorList>
            <person name="Yang L."/>
        </authorList>
    </citation>
    <scope>NUCLEOTIDE SEQUENCE [LARGE SCALE GENOMIC DNA]</scope>
    <source>
        <strain evidence="2">YNDBR</strain>
        <tissue evidence="2">Leaf</tissue>
    </source>
</reference>
<protein>
    <submittedName>
        <fullName evidence="2">Uncharacterized protein</fullName>
    </submittedName>
</protein>
<name>A0AAP0I2J8_9MAGN</name>
<evidence type="ECO:0000256" key="1">
    <source>
        <dbReference type="SAM" id="MobiDB-lite"/>
    </source>
</evidence>